<dbReference type="InterPro" id="IPR017451">
    <property type="entry name" value="F-box-assoc_interact_dom"/>
</dbReference>
<accession>A0A834U129</accession>
<organism evidence="4 5">
    <name type="scientific">Senna tora</name>
    <dbReference type="NCBI Taxonomy" id="362788"/>
    <lineage>
        <taxon>Eukaryota</taxon>
        <taxon>Viridiplantae</taxon>
        <taxon>Streptophyta</taxon>
        <taxon>Embryophyta</taxon>
        <taxon>Tracheophyta</taxon>
        <taxon>Spermatophyta</taxon>
        <taxon>Magnoliopsida</taxon>
        <taxon>eudicotyledons</taxon>
        <taxon>Gunneridae</taxon>
        <taxon>Pentapetalae</taxon>
        <taxon>rosids</taxon>
        <taxon>fabids</taxon>
        <taxon>Fabales</taxon>
        <taxon>Fabaceae</taxon>
        <taxon>Caesalpinioideae</taxon>
        <taxon>Cassia clade</taxon>
        <taxon>Senna</taxon>
    </lineage>
</organism>
<feature type="domain" description="F-box" evidence="3">
    <location>
        <begin position="66"/>
        <end position="116"/>
    </location>
</feature>
<dbReference type="InterPro" id="IPR001810">
    <property type="entry name" value="F-box_dom"/>
</dbReference>
<dbReference type="InterPro" id="IPR050796">
    <property type="entry name" value="SCF_F-box_component"/>
</dbReference>
<dbReference type="NCBIfam" id="TIGR01640">
    <property type="entry name" value="F_box_assoc_1"/>
    <property type="match status" value="2"/>
</dbReference>
<protein>
    <submittedName>
        <fullName evidence="4">F-box protein interaction domain protein</fullName>
    </submittedName>
</protein>
<proteinExistence type="predicted"/>
<feature type="signal peptide" evidence="2">
    <location>
        <begin position="1"/>
        <end position="17"/>
    </location>
</feature>
<dbReference type="PANTHER" id="PTHR31672">
    <property type="entry name" value="BNACNNG10540D PROTEIN"/>
    <property type="match status" value="1"/>
</dbReference>
<gene>
    <name evidence="4" type="ORF">G2W53_013750</name>
</gene>
<dbReference type="PROSITE" id="PS50181">
    <property type="entry name" value="FBOX"/>
    <property type="match status" value="1"/>
</dbReference>
<evidence type="ECO:0000313" key="5">
    <source>
        <dbReference type="Proteomes" id="UP000634136"/>
    </source>
</evidence>
<evidence type="ECO:0000256" key="2">
    <source>
        <dbReference type="SAM" id="SignalP"/>
    </source>
</evidence>
<dbReference type="InterPro" id="IPR036047">
    <property type="entry name" value="F-box-like_dom_sf"/>
</dbReference>
<dbReference type="Gene3D" id="1.20.1280.50">
    <property type="match status" value="2"/>
</dbReference>
<feature type="region of interest" description="Disordered" evidence="1">
    <location>
        <begin position="740"/>
        <end position="759"/>
    </location>
</feature>
<dbReference type="SMART" id="SM00256">
    <property type="entry name" value="FBOX"/>
    <property type="match status" value="2"/>
</dbReference>
<reference evidence="4" key="1">
    <citation type="submission" date="2020-09" db="EMBL/GenBank/DDBJ databases">
        <title>Genome-Enabled Discovery of Anthraquinone Biosynthesis in Senna tora.</title>
        <authorList>
            <person name="Kang S.-H."/>
            <person name="Pandey R.P."/>
            <person name="Lee C.-M."/>
            <person name="Sim J.-S."/>
            <person name="Jeong J.-T."/>
            <person name="Choi B.-S."/>
            <person name="Jung M."/>
            <person name="Ginzburg D."/>
            <person name="Zhao K."/>
            <person name="Won S.Y."/>
            <person name="Oh T.-J."/>
            <person name="Yu Y."/>
            <person name="Kim N.-H."/>
            <person name="Lee O.R."/>
            <person name="Lee T.-H."/>
            <person name="Bashyal P."/>
            <person name="Kim T.-S."/>
            <person name="Lee W.-H."/>
            <person name="Kawkins C."/>
            <person name="Kim C.-K."/>
            <person name="Kim J.S."/>
            <person name="Ahn B.O."/>
            <person name="Rhee S.Y."/>
            <person name="Sohng J.K."/>
        </authorList>
    </citation>
    <scope>NUCLEOTIDE SEQUENCE</scope>
    <source>
        <tissue evidence="4">Leaf</tissue>
    </source>
</reference>
<dbReference type="InterPro" id="IPR006527">
    <property type="entry name" value="F-box-assoc_dom_typ1"/>
</dbReference>
<evidence type="ECO:0000259" key="3">
    <source>
        <dbReference type="PROSITE" id="PS50181"/>
    </source>
</evidence>
<evidence type="ECO:0000313" key="4">
    <source>
        <dbReference type="EMBL" id="KAF7831417.1"/>
    </source>
</evidence>
<sequence>MASHLMVFLLSIGFDLGFKSHLQRVMFFFLYYRIAMKRKSDSIATHRWKGKREAGEVDEPEIQPLWPSFADLPSPITTNILLRLPITSVLICKCVCKSWHTIISDPHFAKLHFKNAPTDVMVRTNDKKLVSRTFHLLHFQPENFRGRSECICDYICDNICEPNCQGHMKLEAKFKLPLRDAKMVLDKMLEAKNGGRKRSYIACKPRDDKFAVVNSCKGLLCLCDPMDRDTLVVCNPITGEFIRLPETRKILRGTCDSGFGYHEKTREFKVIRVYDNYAQDPANAKKWLSNGRVAEMLTLGNGTWKSVGVGIVPSDLRFPTSVNGALHWLCPFSAGTEKLIVRFSFELERCAAFKLREENDVLFLALNNIPVECLYSSSSEASQSLFEAHVASDKSISLYPVDDDVGLSDALNAPNFMPSNQHIISDTRKDLVANSNLDSGEVRHAINDTSNLLMNLSQIGDAANNTFVEVANYLYENLIGPQQAIKLGQEFMSAQNGELRIMSSNNFQGLPNSIESAMGFHDSSEISIDRLMSYAGKMAHLFYNSYKAWYSKIIEDGYMIEDNVWTRLHATSKLGLELAGKTIEGDKDFLWDIFCCHLGLYPKFKWFLCTIFYFPGINGPFVCNPFNWYFLLNFWAYELESSLLRNQLTFRPPIIWIKIENKLAITLKRKRIDEICNREFEAWKQKWQRKGSHAEKVECGTANFFSLGNPSAPLSDGKQLLQNKNKRIYQTKDAVILNGFGEADPQQPPSAHEDPRMELSRHPLSLDSSKAAPDFGRTEARSGVYILNTKSGGMIIAWNETTNISIMDVSHHWIHLKGKDIKDSNVKALPIVASDHAPLIYSSYFDMPQRYRPRSKLKNVMSALYEWNRKSFGNIKFQLQSRTNELAQIQNKIRLCNIEELLPRELQLRKEIECWLDKEKKINRSKSLFVFSPNTHADLKEKYKGDWGIEYSNDLGKYLGTFVDGRLNSHSIFEELLEKIQSQLAGWKSKLISQAGRSTLINSVLQALPIYQMNNVELPKKVTDKIDSITNNFFWGTKGNGHRIHLLNSNVLRQPRWKGGLGLENMKLFNKALVAKHIWRLIERPNTLYSRWFLEKYQDPTKELEFKRTSQDSLCWKNIVRNKNLVTDNLRWTVGNGEYVRINSKFWPFKERNNDQDMLLADLITQVDGRRWDINALQRIYNRHNVTAMKRKRDSIATEADEVDDPEIQPLSPSFLDLSSPITTNILLRLPIKSVLICMCVCKSWHTIISDPHFAKLHFKDAPADVMIRTNDPKRVSRTLHLLEFQPKQFIGRSNYDNDSRFCICDYFCKPNCKRHIKFEAKFKLPLRDAKMVLDKMLEAKNGGRKRSYIACKPRDDKFAVLNSCKGLLCLCSPMDRNPLVVCNPVTGEFIRLPEGSKVFRKAIDCGFGYHEKTREFKVIRVFDSYARDPKNAKNWLYNGRVAEMHTLGTGSWKNVGIGTFPHRLEFPTSLNGALHWLPPYNYGYEELVVRFNFDLERFEEFPCPVKNFGMTNRDNVSMAELNGCLYLCGIYDFCINLWFMKKYGVKDSWTKIYNIDMECGRWPFGLYRPIKLFNKGSAVLMYHSCNCLIYHERRRHGFNFLKVRGTEFKFEAFAHIPSLISLKDVVKGDVEVQNVHSRCSAFKLREEKDVLFLAEENVQLGRLYSSSEDDDEDSS</sequence>
<dbReference type="Pfam" id="PF07734">
    <property type="entry name" value="FBA_1"/>
    <property type="match status" value="2"/>
</dbReference>
<evidence type="ECO:0000256" key="1">
    <source>
        <dbReference type="SAM" id="MobiDB-lite"/>
    </source>
</evidence>
<keyword evidence="2" id="KW-0732">Signal</keyword>
<dbReference type="Pfam" id="PF00646">
    <property type="entry name" value="F-box"/>
    <property type="match status" value="2"/>
</dbReference>
<dbReference type="Proteomes" id="UP000634136">
    <property type="component" value="Unassembled WGS sequence"/>
</dbReference>
<feature type="chain" id="PRO_5032326663" evidence="2">
    <location>
        <begin position="18"/>
        <end position="1676"/>
    </location>
</feature>
<name>A0A834U129_9FABA</name>
<comment type="caution">
    <text evidence="4">The sequence shown here is derived from an EMBL/GenBank/DDBJ whole genome shotgun (WGS) entry which is preliminary data.</text>
</comment>
<keyword evidence="5" id="KW-1185">Reference proteome</keyword>
<dbReference type="OrthoDB" id="610337at2759"/>
<dbReference type="CDD" id="cd22157">
    <property type="entry name" value="F-box_AtFBW1-like"/>
    <property type="match status" value="1"/>
</dbReference>
<dbReference type="SUPFAM" id="SSF81383">
    <property type="entry name" value="F-box domain"/>
    <property type="match status" value="2"/>
</dbReference>
<dbReference type="EMBL" id="JAAIUW010000005">
    <property type="protein sequence ID" value="KAF7831417.1"/>
    <property type="molecule type" value="Genomic_DNA"/>
</dbReference>